<dbReference type="InterPro" id="IPR011701">
    <property type="entry name" value="MFS"/>
</dbReference>
<dbReference type="PROSITE" id="PS50850">
    <property type="entry name" value="MFS"/>
    <property type="match status" value="1"/>
</dbReference>
<feature type="transmembrane region" description="Helical" evidence="5">
    <location>
        <begin position="75"/>
        <end position="99"/>
    </location>
</feature>
<dbReference type="Pfam" id="PF07690">
    <property type="entry name" value="MFS_1"/>
    <property type="match status" value="1"/>
</dbReference>
<evidence type="ECO:0000313" key="7">
    <source>
        <dbReference type="EMBL" id="MBU8872989.1"/>
    </source>
</evidence>
<dbReference type="PANTHER" id="PTHR11662">
    <property type="entry name" value="SOLUTE CARRIER FAMILY 17"/>
    <property type="match status" value="1"/>
</dbReference>
<dbReference type="RefSeq" id="WP_216957260.1">
    <property type="nucleotide sequence ID" value="NZ_JAHOPB010000001.1"/>
</dbReference>
<accession>A0ABS6IGM6</accession>
<keyword evidence="8" id="KW-1185">Reference proteome</keyword>
<organism evidence="7 8">
    <name type="scientific">Reyranella humidisoli</name>
    <dbReference type="NCBI Taxonomy" id="2849149"/>
    <lineage>
        <taxon>Bacteria</taxon>
        <taxon>Pseudomonadati</taxon>
        <taxon>Pseudomonadota</taxon>
        <taxon>Alphaproteobacteria</taxon>
        <taxon>Hyphomicrobiales</taxon>
        <taxon>Reyranellaceae</taxon>
        <taxon>Reyranella</taxon>
    </lineage>
</organism>
<evidence type="ECO:0000256" key="4">
    <source>
        <dbReference type="ARBA" id="ARBA00023136"/>
    </source>
</evidence>
<protein>
    <submittedName>
        <fullName evidence="7">MFS transporter</fullName>
    </submittedName>
</protein>
<feature type="transmembrane region" description="Helical" evidence="5">
    <location>
        <begin position="47"/>
        <end position="68"/>
    </location>
</feature>
<evidence type="ECO:0000256" key="2">
    <source>
        <dbReference type="ARBA" id="ARBA00022692"/>
    </source>
</evidence>
<dbReference type="PANTHER" id="PTHR11662:SF399">
    <property type="entry name" value="FI19708P1-RELATED"/>
    <property type="match status" value="1"/>
</dbReference>
<feature type="transmembrane region" description="Helical" evidence="5">
    <location>
        <begin position="333"/>
        <end position="355"/>
    </location>
</feature>
<sequence length="428" mass="46222">MARSRYRWFIVFLLFAITVVNYIDRAALSYAIPLIQRDLGLSPEATGAILGAFGLGYAVTTLIGGFAVDRYGARLVLTVAAVLWSLSIGATALATSVTILYAARVLLGVSEGPNFPALTGAVSHWLSPHERATALANALLAVPLALAIGGPLVTQLLGWLDWRLTFGVLFVLSAAWIPLWYFCFRDDPSQSRFVNADELAHIRKVDPGVTAAPHAVLKSWPEPGVLKALLTNRTLLANTWAFFVFGYFLFFFMSWLPSYLERKYGLNLAAVGLFSVLPWLSAAFLLWAMGRWSDHLLKTTGSMRISRSWLIAGSQFVAALAVIPVALTDNLTVAIAGITVAVASSMGANAAYYAVNVDIVPERAATALGIMDFAFAIAGFLAPAITGWVLNLRGSFADGFLLMTVLALSSVLVVLLFHHPDRDREKAA</sequence>
<dbReference type="EMBL" id="JAHOPB010000001">
    <property type="protein sequence ID" value="MBU8872989.1"/>
    <property type="molecule type" value="Genomic_DNA"/>
</dbReference>
<feature type="transmembrane region" description="Helical" evidence="5">
    <location>
        <begin position="309"/>
        <end position="327"/>
    </location>
</feature>
<dbReference type="CDD" id="cd17319">
    <property type="entry name" value="MFS_ExuT_GudP_like"/>
    <property type="match status" value="1"/>
</dbReference>
<evidence type="ECO:0000313" key="8">
    <source>
        <dbReference type="Proteomes" id="UP000727907"/>
    </source>
</evidence>
<proteinExistence type="predicted"/>
<feature type="transmembrane region" description="Helical" evidence="5">
    <location>
        <begin position="164"/>
        <end position="184"/>
    </location>
</feature>
<evidence type="ECO:0000256" key="5">
    <source>
        <dbReference type="SAM" id="Phobius"/>
    </source>
</evidence>
<feature type="transmembrane region" description="Helical" evidence="5">
    <location>
        <begin position="367"/>
        <end position="390"/>
    </location>
</feature>
<reference evidence="7 8" key="1">
    <citation type="submission" date="2021-06" db="EMBL/GenBank/DDBJ databases">
        <authorList>
            <person name="Lee D.H."/>
        </authorList>
    </citation>
    <scope>NUCLEOTIDE SEQUENCE [LARGE SCALE GENOMIC DNA]</scope>
    <source>
        <strain evidence="7 8">MMS21-HV4-11</strain>
    </source>
</reference>
<gene>
    <name evidence="7" type="ORF">KQ910_04405</name>
</gene>
<feature type="transmembrane region" description="Helical" evidence="5">
    <location>
        <begin position="235"/>
        <end position="256"/>
    </location>
</feature>
<evidence type="ECO:0000256" key="1">
    <source>
        <dbReference type="ARBA" id="ARBA00004141"/>
    </source>
</evidence>
<dbReference type="Proteomes" id="UP000727907">
    <property type="component" value="Unassembled WGS sequence"/>
</dbReference>
<feature type="transmembrane region" description="Helical" evidence="5">
    <location>
        <begin position="268"/>
        <end position="288"/>
    </location>
</feature>
<evidence type="ECO:0000259" key="6">
    <source>
        <dbReference type="PROSITE" id="PS50850"/>
    </source>
</evidence>
<dbReference type="InterPro" id="IPR020846">
    <property type="entry name" value="MFS_dom"/>
</dbReference>
<dbReference type="InterPro" id="IPR050382">
    <property type="entry name" value="MFS_Na/Anion_cotransporter"/>
</dbReference>
<keyword evidence="2 5" id="KW-0812">Transmembrane</keyword>
<comment type="caution">
    <text evidence="7">The sequence shown here is derived from an EMBL/GenBank/DDBJ whole genome shotgun (WGS) entry which is preliminary data.</text>
</comment>
<keyword evidence="4 5" id="KW-0472">Membrane</keyword>
<comment type="subcellular location">
    <subcellularLocation>
        <location evidence="1">Membrane</location>
        <topology evidence="1">Multi-pass membrane protein</topology>
    </subcellularLocation>
</comment>
<feature type="transmembrane region" description="Helical" evidence="5">
    <location>
        <begin position="396"/>
        <end position="417"/>
    </location>
</feature>
<evidence type="ECO:0000256" key="3">
    <source>
        <dbReference type="ARBA" id="ARBA00022989"/>
    </source>
</evidence>
<name>A0ABS6IGM6_9HYPH</name>
<keyword evidence="3 5" id="KW-1133">Transmembrane helix</keyword>
<feature type="domain" description="Major facilitator superfamily (MFS) profile" evidence="6">
    <location>
        <begin position="10"/>
        <end position="422"/>
    </location>
</feature>